<name>A0A8C6JUC7_MELUD</name>
<dbReference type="InterPro" id="IPR029071">
    <property type="entry name" value="Ubiquitin-like_domsf"/>
</dbReference>
<keyword evidence="2" id="KW-1185">Reference proteome</keyword>
<evidence type="ECO:0000313" key="1">
    <source>
        <dbReference type="Ensembl" id="ENSMUNP00000018312.2"/>
    </source>
</evidence>
<dbReference type="SUPFAM" id="SSF54236">
    <property type="entry name" value="Ubiquitin-like"/>
    <property type="match status" value="1"/>
</dbReference>
<protein>
    <submittedName>
        <fullName evidence="1">Uncharacterized protein</fullName>
    </submittedName>
</protein>
<dbReference type="PANTHER" id="PTHR13248:SF4">
    <property type="entry name" value="ELONGIN B"/>
    <property type="match status" value="1"/>
</dbReference>
<gene>
    <name evidence="1" type="primary">LOC101877473</name>
</gene>
<dbReference type="SMART" id="SM00213">
    <property type="entry name" value="UBQ"/>
    <property type="match status" value="1"/>
</dbReference>
<dbReference type="PROSITE" id="PS50053">
    <property type="entry name" value="UBIQUITIN_2"/>
    <property type="match status" value="1"/>
</dbReference>
<dbReference type="AlphaFoldDB" id="A0A8C6JUC7"/>
<reference evidence="1" key="1">
    <citation type="submission" date="2020-03" db="EMBL/GenBank/DDBJ databases">
        <title>Melopsittacus undulatus (budgerigar) genome, bMelUnd1, maternal haplotype with Z.</title>
        <authorList>
            <person name="Gedman G."/>
            <person name="Mountcastle J."/>
            <person name="Haase B."/>
            <person name="Formenti G."/>
            <person name="Wright T."/>
            <person name="Apodaca J."/>
            <person name="Pelan S."/>
            <person name="Chow W."/>
            <person name="Rhie A."/>
            <person name="Howe K."/>
            <person name="Fedrigo O."/>
            <person name="Jarvis E.D."/>
        </authorList>
    </citation>
    <scope>NUCLEOTIDE SEQUENCE [LARGE SCALE GENOMIC DNA]</scope>
</reference>
<accession>A0A8V5G142</accession>
<dbReference type="GeneID" id="101877473"/>
<dbReference type="GO" id="GO:0070449">
    <property type="term" value="C:elongin complex"/>
    <property type="evidence" value="ECO:0007669"/>
    <property type="project" value="InterPro"/>
</dbReference>
<reference evidence="1" key="3">
    <citation type="submission" date="2025-09" db="UniProtKB">
        <authorList>
            <consortium name="Ensembl"/>
        </authorList>
    </citation>
    <scope>IDENTIFICATION</scope>
</reference>
<dbReference type="GO" id="GO:0006368">
    <property type="term" value="P:transcription elongation by RNA polymerase II"/>
    <property type="evidence" value="ECO:0007669"/>
    <property type="project" value="InterPro"/>
</dbReference>
<proteinExistence type="predicted"/>
<sequence>MDVCLMICCHKTRSFTVAKDTTMHELKKVVEGILKKPPKEQWLYKDAQLLDDDYRTLLDCSLSSQSCHPHVPVVVGLALFRPGNDTSEQLYIDLFSNTPEILVVTQL</sequence>
<reference evidence="1" key="2">
    <citation type="submission" date="2025-08" db="UniProtKB">
        <authorList>
            <consortium name="Ensembl"/>
        </authorList>
    </citation>
    <scope>IDENTIFICATION</scope>
</reference>
<dbReference type="Proteomes" id="UP000694405">
    <property type="component" value="Chromosome 4"/>
</dbReference>
<dbReference type="PANTHER" id="PTHR13248">
    <property type="entry name" value="TRANSCRIPTION ELONGATION FACTOR B POLYPEPTIDE 2"/>
    <property type="match status" value="1"/>
</dbReference>
<dbReference type="GO" id="GO:0030891">
    <property type="term" value="C:VCB complex"/>
    <property type="evidence" value="ECO:0007669"/>
    <property type="project" value="InterPro"/>
</dbReference>
<dbReference type="InterPro" id="IPR039049">
    <property type="entry name" value="ELOB"/>
</dbReference>
<dbReference type="RefSeq" id="XP_012985739.2">
    <property type="nucleotide sequence ID" value="XM_013130285.2"/>
</dbReference>
<dbReference type="Gene3D" id="3.10.20.90">
    <property type="entry name" value="Phosphatidylinositol 3-kinase Catalytic Subunit, Chain A, domain 1"/>
    <property type="match status" value="1"/>
</dbReference>
<organism evidence="1 2">
    <name type="scientific">Melopsittacus undulatus</name>
    <name type="common">Budgerigar</name>
    <name type="synonym">Psittacus undulatus</name>
    <dbReference type="NCBI Taxonomy" id="13146"/>
    <lineage>
        <taxon>Eukaryota</taxon>
        <taxon>Metazoa</taxon>
        <taxon>Chordata</taxon>
        <taxon>Craniata</taxon>
        <taxon>Vertebrata</taxon>
        <taxon>Euteleostomi</taxon>
        <taxon>Archelosauria</taxon>
        <taxon>Archosauria</taxon>
        <taxon>Dinosauria</taxon>
        <taxon>Saurischia</taxon>
        <taxon>Theropoda</taxon>
        <taxon>Coelurosauria</taxon>
        <taxon>Aves</taxon>
        <taxon>Neognathae</taxon>
        <taxon>Neoaves</taxon>
        <taxon>Telluraves</taxon>
        <taxon>Australaves</taxon>
        <taxon>Psittaciformes</taxon>
        <taxon>Psittaculidae</taxon>
        <taxon>Melopsittacus</taxon>
    </lineage>
</organism>
<dbReference type="Pfam" id="PF00240">
    <property type="entry name" value="ubiquitin"/>
    <property type="match status" value="1"/>
</dbReference>
<dbReference type="OrthoDB" id="7537057at2759"/>
<dbReference type="InterPro" id="IPR000626">
    <property type="entry name" value="Ubiquitin-like_dom"/>
</dbReference>
<accession>A0A8C6JUC7</accession>
<evidence type="ECO:0000313" key="2">
    <source>
        <dbReference type="Proteomes" id="UP000694405"/>
    </source>
</evidence>
<dbReference type="Ensembl" id="ENSMUNT00000021033.2">
    <property type="protein sequence ID" value="ENSMUNP00000018312.2"/>
    <property type="gene ID" value="ENSMUNG00000014011.2"/>
</dbReference>